<evidence type="ECO:0000259" key="2">
    <source>
        <dbReference type="PROSITE" id="PS50090"/>
    </source>
</evidence>
<gene>
    <name evidence="4" type="ORF">OEA41_008686</name>
</gene>
<sequence length="412" mass="46813">MRDIISKSVSYPSRDSRFPNLPSPSLASTTSDLTTSTVPANKVLVTQPISLPKKSQSVFRQKSDPKAVAAASIKRVRSEDQIIGSPAKKRFRWSDAEDAEITRLKDSGMTWEDISKKLRGRSAISCRSHYQNLERRSEKKQEWDEKKRNKPGRVGQRRRTPKFTQVFEGHDLTPLSSNREESCTPRSADSQQHPFPKASNETSNHQHSHGCFRCGISQTFDTCDGWKRHMKEHETVFPCRQCEDSATAARNPRSYTRKANLVNHLIDTHNMSDSEASAQADTCRKTVKKKYFSCGFCVSLFGNIVDQLNHIDTEHFRYRQDISGWNISKVIRGLIQQPGVSRLWQNFFGVGTWNDSVARNLQLRLELSVESAEVLAAATKSQVIWTEIPQHKKLPGFAEFMMGVQDLIRTGK</sequence>
<comment type="caution">
    <text evidence="4">The sequence shown here is derived from an EMBL/GenBank/DDBJ whole genome shotgun (WGS) entry which is preliminary data.</text>
</comment>
<dbReference type="InterPro" id="IPR013087">
    <property type="entry name" value="Znf_C2H2_type"/>
</dbReference>
<feature type="compositionally biased region" description="Basic residues" evidence="1">
    <location>
        <begin position="148"/>
        <end position="161"/>
    </location>
</feature>
<feature type="region of interest" description="Disordered" evidence="1">
    <location>
        <begin position="130"/>
        <end position="202"/>
    </location>
</feature>
<evidence type="ECO:0000313" key="5">
    <source>
        <dbReference type="Proteomes" id="UP001276659"/>
    </source>
</evidence>
<reference evidence="4" key="1">
    <citation type="submission" date="2022-11" db="EMBL/GenBank/DDBJ databases">
        <title>Chromosomal genome sequence assembly and mating type (MAT) locus characterization of the leprose asexual lichenized fungus Lepraria neglecta (Nyl.) Erichsen.</title>
        <authorList>
            <person name="Allen J.L."/>
            <person name="Pfeffer B."/>
        </authorList>
    </citation>
    <scope>NUCLEOTIDE SEQUENCE</scope>
    <source>
        <strain evidence="4">Allen 5258</strain>
    </source>
</reference>
<feature type="compositionally biased region" description="Polar residues" evidence="1">
    <location>
        <begin position="184"/>
        <end position="202"/>
    </location>
</feature>
<dbReference type="InterPro" id="IPR009057">
    <property type="entry name" value="Homeodomain-like_sf"/>
</dbReference>
<dbReference type="CDD" id="cd00167">
    <property type="entry name" value="SANT"/>
    <property type="match status" value="1"/>
</dbReference>
<dbReference type="SMART" id="SM00355">
    <property type="entry name" value="ZnF_C2H2"/>
    <property type="match status" value="3"/>
</dbReference>
<dbReference type="Proteomes" id="UP001276659">
    <property type="component" value="Unassembled WGS sequence"/>
</dbReference>
<dbReference type="SUPFAM" id="SSF46689">
    <property type="entry name" value="Homeodomain-like"/>
    <property type="match status" value="1"/>
</dbReference>
<evidence type="ECO:0000259" key="3">
    <source>
        <dbReference type="PROSITE" id="PS51294"/>
    </source>
</evidence>
<feature type="domain" description="Myb-like" evidence="2">
    <location>
        <begin position="85"/>
        <end position="134"/>
    </location>
</feature>
<feature type="compositionally biased region" description="Basic and acidic residues" evidence="1">
    <location>
        <begin position="132"/>
        <end position="147"/>
    </location>
</feature>
<protein>
    <recommendedName>
        <fullName evidence="6">C2H2-type domain-containing protein</fullName>
    </recommendedName>
</protein>
<dbReference type="PROSITE" id="PS50090">
    <property type="entry name" value="MYB_LIKE"/>
    <property type="match status" value="1"/>
</dbReference>
<feature type="region of interest" description="Disordered" evidence="1">
    <location>
        <begin position="1"/>
        <end position="33"/>
    </location>
</feature>
<dbReference type="InterPro" id="IPR017930">
    <property type="entry name" value="Myb_dom"/>
</dbReference>
<evidence type="ECO:0008006" key="6">
    <source>
        <dbReference type="Google" id="ProtNLM"/>
    </source>
</evidence>
<proteinExistence type="predicted"/>
<dbReference type="AlphaFoldDB" id="A0AAE0DJK1"/>
<accession>A0AAE0DJK1</accession>
<keyword evidence="5" id="KW-1185">Reference proteome</keyword>
<dbReference type="SMART" id="SM00717">
    <property type="entry name" value="SANT"/>
    <property type="match status" value="1"/>
</dbReference>
<dbReference type="Gene3D" id="1.10.10.60">
    <property type="entry name" value="Homeodomain-like"/>
    <property type="match status" value="1"/>
</dbReference>
<evidence type="ECO:0000313" key="4">
    <source>
        <dbReference type="EMBL" id="KAK3169303.1"/>
    </source>
</evidence>
<dbReference type="EMBL" id="JASNWA010000009">
    <property type="protein sequence ID" value="KAK3169303.1"/>
    <property type="molecule type" value="Genomic_DNA"/>
</dbReference>
<evidence type="ECO:0000256" key="1">
    <source>
        <dbReference type="SAM" id="MobiDB-lite"/>
    </source>
</evidence>
<feature type="domain" description="HTH myb-type" evidence="3">
    <location>
        <begin position="85"/>
        <end position="138"/>
    </location>
</feature>
<dbReference type="PROSITE" id="PS51294">
    <property type="entry name" value="HTH_MYB"/>
    <property type="match status" value="1"/>
</dbReference>
<feature type="compositionally biased region" description="Low complexity" evidence="1">
    <location>
        <begin position="19"/>
        <end position="33"/>
    </location>
</feature>
<dbReference type="InterPro" id="IPR001005">
    <property type="entry name" value="SANT/Myb"/>
</dbReference>
<organism evidence="4 5">
    <name type="scientific">Lepraria neglecta</name>
    <dbReference type="NCBI Taxonomy" id="209136"/>
    <lineage>
        <taxon>Eukaryota</taxon>
        <taxon>Fungi</taxon>
        <taxon>Dikarya</taxon>
        <taxon>Ascomycota</taxon>
        <taxon>Pezizomycotina</taxon>
        <taxon>Lecanoromycetes</taxon>
        <taxon>OSLEUM clade</taxon>
        <taxon>Lecanoromycetidae</taxon>
        <taxon>Lecanorales</taxon>
        <taxon>Lecanorineae</taxon>
        <taxon>Stereocaulaceae</taxon>
        <taxon>Lepraria</taxon>
    </lineage>
</organism>
<name>A0AAE0DJK1_9LECA</name>